<keyword evidence="5 10" id="KW-0813">Transport</keyword>
<evidence type="ECO:0000256" key="6">
    <source>
        <dbReference type="ARBA" id="ARBA00022729"/>
    </source>
</evidence>
<sequence>MLSPFIKKLSSRRILRRLPITVILSLILGNWLGILAVHAGDSDNTGKKESSAKLLADKIATIRTYHANFEQRVFDEFGVAIDTSSGTFLIQRPSHFRWQFKQPFSQLIIADGRYLWTYDEELEQVTIQDQDKMVANSPLLLLTSNETKLSQAFTISHSSPGGKKLLFELKPKQAESLFDRMNILFVNDEISELLMLDSLGQQTSVKFLNAKVNPKISPEQFTFIIPEGVDVVDSRQIHPVEAKQSPSKSGNQLDDSDSEQP</sequence>
<evidence type="ECO:0000313" key="13">
    <source>
        <dbReference type="Proteomes" id="UP001548189"/>
    </source>
</evidence>
<evidence type="ECO:0000256" key="10">
    <source>
        <dbReference type="HAMAP-Rule" id="MF_00240"/>
    </source>
</evidence>
<dbReference type="SUPFAM" id="SSF89392">
    <property type="entry name" value="Prokaryotic lipoproteins and lipoprotein localization factors"/>
    <property type="match status" value="1"/>
</dbReference>
<organism evidence="12 13">
    <name type="scientific">Aliikangiella maris</name>
    <dbReference type="NCBI Taxonomy" id="3162458"/>
    <lineage>
        <taxon>Bacteria</taxon>
        <taxon>Pseudomonadati</taxon>
        <taxon>Pseudomonadota</taxon>
        <taxon>Gammaproteobacteria</taxon>
        <taxon>Oceanospirillales</taxon>
        <taxon>Pleioneaceae</taxon>
        <taxon>Aliikangiella</taxon>
    </lineage>
</organism>
<keyword evidence="8 10" id="KW-0653">Protein transport</keyword>
<keyword evidence="12" id="KW-0449">Lipoprotein</keyword>
<feature type="region of interest" description="Disordered" evidence="11">
    <location>
        <begin position="237"/>
        <end position="261"/>
    </location>
</feature>
<comment type="subcellular location">
    <subcellularLocation>
        <location evidence="1 10">Periplasm</location>
    </subcellularLocation>
</comment>
<evidence type="ECO:0000256" key="3">
    <source>
        <dbReference type="ARBA" id="ARBA00011245"/>
    </source>
</evidence>
<dbReference type="InterPro" id="IPR029046">
    <property type="entry name" value="LolA/LolB/LppX"/>
</dbReference>
<dbReference type="Pfam" id="PF03548">
    <property type="entry name" value="LolA"/>
    <property type="match status" value="1"/>
</dbReference>
<keyword evidence="9 10" id="KW-0143">Chaperone</keyword>
<dbReference type="NCBIfam" id="TIGR00547">
    <property type="entry name" value="lolA"/>
    <property type="match status" value="1"/>
</dbReference>
<dbReference type="HAMAP" id="MF_00240">
    <property type="entry name" value="LolA"/>
    <property type="match status" value="1"/>
</dbReference>
<evidence type="ECO:0000256" key="8">
    <source>
        <dbReference type="ARBA" id="ARBA00022927"/>
    </source>
</evidence>
<dbReference type="InterPro" id="IPR018323">
    <property type="entry name" value="OM_lipoprot_carrier_LolA_Pbac"/>
</dbReference>
<gene>
    <name evidence="10 12" type="primary">lolA</name>
    <name evidence="12" type="ORF">ABVT43_18950</name>
</gene>
<accession>A0ABV2BZ86</accession>
<evidence type="ECO:0000256" key="4">
    <source>
        <dbReference type="ARBA" id="ARBA00014035"/>
    </source>
</evidence>
<dbReference type="PANTHER" id="PTHR35869:SF1">
    <property type="entry name" value="OUTER-MEMBRANE LIPOPROTEIN CARRIER PROTEIN"/>
    <property type="match status" value="1"/>
</dbReference>
<dbReference type="CDD" id="cd16325">
    <property type="entry name" value="LolA"/>
    <property type="match status" value="1"/>
</dbReference>
<reference evidence="12 13" key="1">
    <citation type="submission" date="2024-06" db="EMBL/GenBank/DDBJ databases">
        <authorList>
            <person name="Li F."/>
        </authorList>
    </citation>
    <scope>NUCLEOTIDE SEQUENCE [LARGE SCALE GENOMIC DNA]</scope>
    <source>
        <strain evidence="12 13">GXAS 311</strain>
    </source>
</reference>
<feature type="compositionally biased region" description="Polar residues" evidence="11">
    <location>
        <begin position="244"/>
        <end position="253"/>
    </location>
</feature>
<dbReference type="InterPro" id="IPR004564">
    <property type="entry name" value="OM_lipoprot_carrier_LolA-like"/>
</dbReference>
<name>A0ABV2BZ86_9GAMM</name>
<evidence type="ECO:0000313" key="12">
    <source>
        <dbReference type="EMBL" id="MET1257230.1"/>
    </source>
</evidence>
<keyword evidence="6" id="KW-0732">Signal</keyword>
<proteinExistence type="inferred from homology"/>
<evidence type="ECO:0000256" key="5">
    <source>
        <dbReference type="ARBA" id="ARBA00022448"/>
    </source>
</evidence>
<dbReference type="RefSeq" id="WP_353897813.1">
    <property type="nucleotide sequence ID" value="NZ_JBEVCJ010000040.1"/>
</dbReference>
<evidence type="ECO:0000256" key="7">
    <source>
        <dbReference type="ARBA" id="ARBA00022764"/>
    </source>
</evidence>
<comment type="caution">
    <text evidence="12">The sequence shown here is derived from an EMBL/GenBank/DDBJ whole genome shotgun (WGS) entry which is preliminary data.</text>
</comment>
<comment type="function">
    <text evidence="10">Participates in the translocation of lipoproteins from the inner membrane to the outer membrane. Only forms a complex with a lipoprotein if the residue after the N-terminal Cys is not an aspartate (The Asp acts as a targeting signal to indicate that the lipoprotein should stay in the inner membrane).</text>
</comment>
<keyword evidence="13" id="KW-1185">Reference proteome</keyword>
<dbReference type="Gene3D" id="2.50.20.10">
    <property type="entry name" value="Lipoprotein localisation LolA/LolB/LppX"/>
    <property type="match status" value="1"/>
</dbReference>
<dbReference type="PANTHER" id="PTHR35869">
    <property type="entry name" value="OUTER-MEMBRANE LIPOPROTEIN CARRIER PROTEIN"/>
    <property type="match status" value="1"/>
</dbReference>
<dbReference type="EMBL" id="JBEVCJ010000040">
    <property type="protein sequence ID" value="MET1257230.1"/>
    <property type="molecule type" value="Genomic_DNA"/>
</dbReference>
<protein>
    <recommendedName>
        <fullName evidence="4 10">Outer-membrane lipoprotein carrier protein</fullName>
    </recommendedName>
</protein>
<dbReference type="Proteomes" id="UP001548189">
    <property type="component" value="Unassembled WGS sequence"/>
</dbReference>
<keyword evidence="7 10" id="KW-0574">Periplasm</keyword>
<evidence type="ECO:0000256" key="9">
    <source>
        <dbReference type="ARBA" id="ARBA00023186"/>
    </source>
</evidence>
<evidence type="ECO:0000256" key="11">
    <source>
        <dbReference type="SAM" id="MobiDB-lite"/>
    </source>
</evidence>
<evidence type="ECO:0000256" key="2">
    <source>
        <dbReference type="ARBA" id="ARBA00007615"/>
    </source>
</evidence>
<comment type="similarity">
    <text evidence="2 10">Belongs to the LolA family.</text>
</comment>
<evidence type="ECO:0000256" key="1">
    <source>
        <dbReference type="ARBA" id="ARBA00004418"/>
    </source>
</evidence>
<comment type="subunit">
    <text evidence="3 10">Monomer.</text>
</comment>